<protein>
    <submittedName>
        <fullName evidence="3">Acyl-CoA N-acyltransferase</fullName>
    </submittedName>
</protein>
<dbReference type="InterPro" id="IPR016181">
    <property type="entry name" value="Acyl_CoA_acyltransferase"/>
</dbReference>
<dbReference type="AlphaFoldDB" id="A0A9P4NJS5"/>
<dbReference type="Pfam" id="PF13302">
    <property type="entry name" value="Acetyltransf_3"/>
    <property type="match status" value="1"/>
</dbReference>
<evidence type="ECO:0000259" key="2">
    <source>
        <dbReference type="PROSITE" id="PS51186"/>
    </source>
</evidence>
<name>A0A9P4NJS5_9PEZI</name>
<proteinExistence type="predicted"/>
<feature type="compositionally biased region" description="Polar residues" evidence="1">
    <location>
        <begin position="188"/>
        <end position="198"/>
    </location>
</feature>
<comment type="caution">
    <text evidence="3">The sequence shown here is derived from an EMBL/GenBank/DDBJ whole genome shotgun (WGS) entry which is preliminary data.</text>
</comment>
<dbReference type="PANTHER" id="PTHR43792:SF1">
    <property type="entry name" value="N-ACETYLTRANSFERASE DOMAIN-CONTAINING PROTEIN"/>
    <property type="match status" value="1"/>
</dbReference>
<accession>A0A9P4NJS5</accession>
<organism evidence="3 4">
    <name type="scientific">Tothia fuscella</name>
    <dbReference type="NCBI Taxonomy" id="1048955"/>
    <lineage>
        <taxon>Eukaryota</taxon>
        <taxon>Fungi</taxon>
        <taxon>Dikarya</taxon>
        <taxon>Ascomycota</taxon>
        <taxon>Pezizomycotina</taxon>
        <taxon>Dothideomycetes</taxon>
        <taxon>Pleosporomycetidae</taxon>
        <taxon>Venturiales</taxon>
        <taxon>Cylindrosympodiaceae</taxon>
        <taxon>Tothia</taxon>
    </lineage>
</organism>
<evidence type="ECO:0000313" key="4">
    <source>
        <dbReference type="Proteomes" id="UP000800235"/>
    </source>
</evidence>
<dbReference type="Proteomes" id="UP000800235">
    <property type="component" value="Unassembled WGS sequence"/>
</dbReference>
<keyword evidence="4" id="KW-1185">Reference proteome</keyword>
<dbReference type="GO" id="GO:0016747">
    <property type="term" value="F:acyltransferase activity, transferring groups other than amino-acyl groups"/>
    <property type="evidence" value="ECO:0007669"/>
    <property type="project" value="InterPro"/>
</dbReference>
<sequence length="198" mass="22638">MSDEFKFRTIIKTERLLLSPISLTDADDTFHIRSFREIYQWTIAGQWTLKSQATEWITTNLANPSSYNFSITLLPTDLSDATEKPLVIGSIGSARGEEIGYMFHPDYWGRGYATEALIGFIKTYFEKLPHAEFLLAKTDVSNKASRRVLEKVGFVHIEDEIFENPTLGPSPAIVYEIRRPKREEESTTKSNSDSRVYT</sequence>
<dbReference type="InterPro" id="IPR051531">
    <property type="entry name" value="N-acetyltransferase"/>
</dbReference>
<dbReference type="PANTHER" id="PTHR43792">
    <property type="entry name" value="GNAT FAMILY, PUTATIVE (AFU_ORTHOLOGUE AFUA_3G00765)-RELATED-RELATED"/>
    <property type="match status" value="1"/>
</dbReference>
<reference evidence="3" key="1">
    <citation type="journal article" date="2020" name="Stud. Mycol.">
        <title>101 Dothideomycetes genomes: a test case for predicting lifestyles and emergence of pathogens.</title>
        <authorList>
            <person name="Haridas S."/>
            <person name="Albert R."/>
            <person name="Binder M."/>
            <person name="Bloem J."/>
            <person name="Labutti K."/>
            <person name="Salamov A."/>
            <person name="Andreopoulos B."/>
            <person name="Baker S."/>
            <person name="Barry K."/>
            <person name="Bills G."/>
            <person name="Bluhm B."/>
            <person name="Cannon C."/>
            <person name="Castanera R."/>
            <person name="Culley D."/>
            <person name="Daum C."/>
            <person name="Ezra D."/>
            <person name="Gonzalez J."/>
            <person name="Henrissat B."/>
            <person name="Kuo A."/>
            <person name="Liang C."/>
            <person name="Lipzen A."/>
            <person name="Lutzoni F."/>
            <person name="Magnuson J."/>
            <person name="Mondo S."/>
            <person name="Nolan M."/>
            <person name="Ohm R."/>
            <person name="Pangilinan J."/>
            <person name="Park H.-J."/>
            <person name="Ramirez L."/>
            <person name="Alfaro M."/>
            <person name="Sun H."/>
            <person name="Tritt A."/>
            <person name="Yoshinaga Y."/>
            <person name="Zwiers L.-H."/>
            <person name="Turgeon B."/>
            <person name="Goodwin S."/>
            <person name="Spatafora J."/>
            <person name="Crous P."/>
            <person name="Grigoriev I."/>
        </authorList>
    </citation>
    <scope>NUCLEOTIDE SEQUENCE</scope>
    <source>
        <strain evidence="3">CBS 130266</strain>
    </source>
</reference>
<dbReference type="SUPFAM" id="SSF55729">
    <property type="entry name" value="Acyl-CoA N-acyltransferases (Nat)"/>
    <property type="match status" value="1"/>
</dbReference>
<dbReference type="OrthoDB" id="4072826at2759"/>
<dbReference type="EMBL" id="MU007076">
    <property type="protein sequence ID" value="KAF2424265.1"/>
    <property type="molecule type" value="Genomic_DNA"/>
</dbReference>
<feature type="region of interest" description="Disordered" evidence="1">
    <location>
        <begin position="179"/>
        <end position="198"/>
    </location>
</feature>
<evidence type="ECO:0000256" key="1">
    <source>
        <dbReference type="SAM" id="MobiDB-lite"/>
    </source>
</evidence>
<gene>
    <name evidence="3" type="ORF">EJ08DRAFT_652501</name>
</gene>
<dbReference type="Gene3D" id="3.40.630.30">
    <property type="match status" value="1"/>
</dbReference>
<evidence type="ECO:0000313" key="3">
    <source>
        <dbReference type="EMBL" id="KAF2424265.1"/>
    </source>
</evidence>
<feature type="domain" description="N-acetyltransferase" evidence="2">
    <location>
        <begin position="16"/>
        <end position="180"/>
    </location>
</feature>
<dbReference type="PROSITE" id="PS51186">
    <property type="entry name" value="GNAT"/>
    <property type="match status" value="1"/>
</dbReference>
<dbReference type="InterPro" id="IPR000182">
    <property type="entry name" value="GNAT_dom"/>
</dbReference>